<dbReference type="EMBL" id="JBGFUD010071462">
    <property type="protein sequence ID" value="MFH4985147.1"/>
    <property type="molecule type" value="Genomic_DNA"/>
</dbReference>
<evidence type="ECO:0000313" key="2">
    <source>
        <dbReference type="EMBL" id="MFH4985147.1"/>
    </source>
</evidence>
<gene>
    <name evidence="2" type="ORF">AB6A40_011856</name>
</gene>
<proteinExistence type="predicted"/>
<dbReference type="AlphaFoldDB" id="A0ABD6F4X3"/>
<accession>A0ABD6F4X3</accession>
<feature type="non-terminal residue" evidence="2">
    <location>
        <position position="1"/>
    </location>
</feature>
<organism evidence="2 3">
    <name type="scientific">Gnathostoma spinigerum</name>
    <dbReference type="NCBI Taxonomy" id="75299"/>
    <lineage>
        <taxon>Eukaryota</taxon>
        <taxon>Metazoa</taxon>
        <taxon>Ecdysozoa</taxon>
        <taxon>Nematoda</taxon>
        <taxon>Chromadorea</taxon>
        <taxon>Rhabditida</taxon>
        <taxon>Spirurina</taxon>
        <taxon>Gnathostomatomorpha</taxon>
        <taxon>Gnathostomatoidea</taxon>
        <taxon>Gnathostomatidae</taxon>
        <taxon>Gnathostoma</taxon>
    </lineage>
</organism>
<keyword evidence="3" id="KW-1185">Reference proteome</keyword>
<name>A0ABD6F4X3_9BILA</name>
<feature type="region of interest" description="Disordered" evidence="1">
    <location>
        <begin position="51"/>
        <end position="97"/>
    </location>
</feature>
<comment type="caution">
    <text evidence="2">The sequence shown here is derived from an EMBL/GenBank/DDBJ whole genome shotgun (WGS) entry which is preliminary data.</text>
</comment>
<evidence type="ECO:0000256" key="1">
    <source>
        <dbReference type="SAM" id="MobiDB-lite"/>
    </source>
</evidence>
<protein>
    <submittedName>
        <fullName evidence="2">Uncharacterized protein</fullName>
    </submittedName>
</protein>
<dbReference type="Proteomes" id="UP001608902">
    <property type="component" value="Unassembled WGS sequence"/>
</dbReference>
<feature type="non-terminal residue" evidence="2">
    <location>
        <position position="97"/>
    </location>
</feature>
<feature type="compositionally biased region" description="Basic and acidic residues" evidence="1">
    <location>
        <begin position="56"/>
        <end position="97"/>
    </location>
</feature>
<reference evidence="2 3" key="1">
    <citation type="submission" date="2024-08" db="EMBL/GenBank/DDBJ databases">
        <title>Gnathostoma spinigerum genome.</title>
        <authorList>
            <person name="Gonzalez-Bertolin B."/>
            <person name="Monzon S."/>
            <person name="Zaballos A."/>
            <person name="Jimenez P."/>
            <person name="Dekumyoy P."/>
            <person name="Varona S."/>
            <person name="Cuesta I."/>
            <person name="Sumanam S."/>
            <person name="Adisakwattana P."/>
            <person name="Gasser R.B."/>
            <person name="Hernandez-Gonzalez A."/>
            <person name="Young N.D."/>
            <person name="Perteguer M.J."/>
        </authorList>
    </citation>
    <scope>NUCLEOTIDE SEQUENCE [LARGE SCALE GENOMIC DNA]</scope>
    <source>
        <strain evidence="2">AL3</strain>
        <tissue evidence="2">Liver</tissue>
    </source>
</reference>
<sequence length="97" mass="10147">AARVAADPVDRLRAVELVGVLHRLDVGDLDGGEPDLDAGPGELVAVDVHGSAVPRVGDRGGDRVDRSLGQDRDGRRHGPGREDVGGARDRGGDLRRV</sequence>
<evidence type="ECO:0000313" key="3">
    <source>
        <dbReference type="Proteomes" id="UP001608902"/>
    </source>
</evidence>